<name>A0ABW2IH56_9PROT</name>
<feature type="signal peptide" evidence="5">
    <location>
        <begin position="1"/>
        <end position="26"/>
    </location>
</feature>
<keyword evidence="5" id="KW-0732">Signal</keyword>
<evidence type="ECO:0000313" key="9">
    <source>
        <dbReference type="Proteomes" id="UP001596492"/>
    </source>
</evidence>
<comment type="subcellular location">
    <subcellularLocation>
        <location evidence="1 4">Cell outer membrane</location>
    </subcellularLocation>
</comment>
<dbReference type="PANTHER" id="PTHR40980">
    <property type="entry name" value="PLUG DOMAIN-CONTAINING PROTEIN"/>
    <property type="match status" value="1"/>
</dbReference>
<dbReference type="Pfam" id="PF07715">
    <property type="entry name" value="Plug"/>
    <property type="match status" value="1"/>
</dbReference>
<feature type="chain" id="PRO_5046007478" evidence="5">
    <location>
        <begin position="27"/>
        <end position="886"/>
    </location>
</feature>
<evidence type="ECO:0000256" key="3">
    <source>
        <dbReference type="ARBA" id="ARBA00023237"/>
    </source>
</evidence>
<keyword evidence="2 4" id="KW-0472">Membrane</keyword>
<dbReference type="InterPro" id="IPR012910">
    <property type="entry name" value="Plug_dom"/>
</dbReference>
<dbReference type="Pfam" id="PF00593">
    <property type="entry name" value="TonB_dep_Rec_b-barrel"/>
    <property type="match status" value="1"/>
</dbReference>
<evidence type="ECO:0000313" key="8">
    <source>
        <dbReference type="EMBL" id="MFC7290349.1"/>
    </source>
</evidence>
<keyword evidence="8" id="KW-0675">Receptor</keyword>
<keyword evidence="3" id="KW-0998">Cell outer membrane</keyword>
<dbReference type="EMBL" id="JBHTBR010000002">
    <property type="protein sequence ID" value="MFC7290349.1"/>
    <property type="molecule type" value="Genomic_DNA"/>
</dbReference>
<feature type="domain" description="TonB-dependent receptor-like beta-barrel" evidence="6">
    <location>
        <begin position="344"/>
        <end position="789"/>
    </location>
</feature>
<evidence type="ECO:0000256" key="4">
    <source>
        <dbReference type="RuleBase" id="RU003357"/>
    </source>
</evidence>
<keyword evidence="4" id="KW-0798">TonB box</keyword>
<dbReference type="SUPFAM" id="SSF56935">
    <property type="entry name" value="Porins"/>
    <property type="match status" value="1"/>
</dbReference>
<evidence type="ECO:0000256" key="1">
    <source>
        <dbReference type="ARBA" id="ARBA00004442"/>
    </source>
</evidence>
<organism evidence="8 9">
    <name type="scientific">Hirschia litorea</name>
    <dbReference type="NCBI Taxonomy" id="1199156"/>
    <lineage>
        <taxon>Bacteria</taxon>
        <taxon>Pseudomonadati</taxon>
        <taxon>Pseudomonadota</taxon>
        <taxon>Alphaproteobacteria</taxon>
        <taxon>Hyphomonadales</taxon>
        <taxon>Hyphomonadaceae</taxon>
        <taxon>Hirschia</taxon>
    </lineage>
</organism>
<dbReference type="PANTHER" id="PTHR40980:SF5">
    <property type="entry name" value="TONB-DEPENDENT RECEPTOR"/>
    <property type="match status" value="1"/>
</dbReference>
<sequence>MYVRFYSGVVALLAATALTSPSVAFAQEQQSAEVEAAQPADDLVQDTIVIRGAFIPDEKRETSEISSLLSAEDFAVQGDSDVAGALRRVTGVSVADSKFVYVRGLNERYSSSTLNGSPLPSPEPLRRVAPLDLFPTSVLESLVVQKTYSPEYSAEFGGGNVDIRTKSVPDAPFFNIGLSTSGNTETSFQDGLMYDGSDSDYLGYDDGTRDLPDSVGALLGDGEFNLANQTNDQLVGYSSEIIDNSSLLVMQEGYVGPDIGMNFSGGHRFDFSNAISMGILGAASYSNGWTTKEGKSGVSFLASADTLNDSGVGDRRSTENNIEISSLASVGFDLFDNHEASFLGFLTRSTDKESQITERVDNDSGNFEHQGSLTWVERQLWTTQAQGKSVFPFLADLEMTWRASYSEAERDAPYDVAYMYQRQENETDDALQLAASGGDTRFRFSKIMDDTTDLGFDFLLPLYFGDLEFNIKAGYAYVEKDRESQSTDFTFQSTFPTDLRGLRIDYALNERVNGDDVPLFVSSSTESPDYSVATLEVDAGYFGIDAQVTNFLRVALGGRYEDSIQVVETRPFQSGPGNISTPIEETRFLPAATVTWNFADDLQLRVGYSETVTRPQFREMSPTFFENQETDVGYFGNRYLLDAELKNYDGRLEYYFSRDQFITVGAFYKELENVIEEVLTSDENLTTTFVNVPKAELYGVELEYEQLLPVSDWLEWSWLASKDISLKANYTWSQSELSYEEGHEFTFTSRTPEAAAITDQARFYIDSGRAMSGQSDHLLNFQIGYTDLEAESEANLLFNFASERIRFGANNVGARRPEVIEQPPMSVDFVYNRDFDLLGGDYSFGFKLKNILGEEYDWYQQAGDQVAIVNNYELGRTISFSLKRSF</sequence>
<dbReference type="InterPro" id="IPR037066">
    <property type="entry name" value="Plug_dom_sf"/>
</dbReference>
<evidence type="ECO:0000256" key="2">
    <source>
        <dbReference type="ARBA" id="ARBA00023136"/>
    </source>
</evidence>
<dbReference type="Proteomes" id="UP001596492">
    <property type="component" value="Unassembled WGS sequence"/>
</dbReference>
<evidence type="ECO:0000256" key="5">
    <source>
        <dbReference type="SAM" id="SignalP"/>
    </source>
</evidence>
<evidence type="ECO:0000259" key="7">
    <source>
        <dbReference type="Pfam" id="PF07715"/>
    </source>
</evidence>
<dbReference type="InterPro" id="IPR000531">
    <property type="entry name" value="Beta-barrel_TonB"/>
</dbReference>
<dbReference type="Gene3D" id="2.170.130.10">
    <property type="entry name" value="TonB-dependent receptor, plug domain"/>
    <property type="match status" value="1"/>
</dbReference>
<feature type="domain" description="TonB-dependent receptor plug" evidence="7">
    <location>
        <begin position="59"/>
        <end position="159"/>
    </location>
</feature>
<comment type="caution">
    <text evidence="8">The sequence shown here is derived from an EMBL/GenBank/DDBJ whole genome shotgun (WGS) entry which is preliminary data.</text>
</comment>
<comment type="similarity">
    <text evidence="4">Belongs to the TonB-dependent receptor family.</text>
</comment>
<proteinExistence type="inferred from homology"/>
<dbReference type="InterPro" id="IPR036942">
    <property type="entry name" value="Beta-barrel_TonB_sf"/>
</dbReference>
<reference evidence="9" key="1">
    <citation type="journal article" date="2019" name="Int. J. Syst. Evol. Microbiol.">
        <title>The Global Catalogue of Microorganisms (GCM) 10K type strain sequencing project: providing services to taxonomists for standard genome sequencing and annotation.</title>
        <authorList>
            <consortium name="The Broad Institute Genomics Platform"/>
            <consortium name="The Broad Institute Genome Sequencing Center for Infectious Disease"/>
            <person name="Wu L."/>
            <person name="Ma J."/>
        </authorList>
    </citation>
    <scope>NUCLEOTIDE SEQUENCE [LARGE SCALE GENOMIC DNA]</scope>
    <source>
        <strain evidence="9">CCUG 51308</strain>
    </source>
</reference>
<evidence type="ECO:0000259" key="6">
    <source>
        <dbReference type="Pfam" id="PF00593"/>
    </source>
</evidence>
<gene>
    <name evidence="8" type="ORF">ACFQS8_01855</name>
</gene>
<protein>
    <submittedName>
        <fullName evidence="8">TonB-dependent receptor domain-containing protein</fullName>
    </submittedName>
</protein>
<keyword evidence="9" id="KW-1185">Reference proteome</keyword>
<dbReference type="RefSeq" id="WP_382165168.1">
    <property type="nucleotide sequence ID" value="NZ_JBHTBR010000002.1"/>
</dbReference>
<dbReference type="Gene3D" id="2.40.170.20">
    <property type="entry name" value="TonB-dependent receptor, beta-barrel domain"/>
    <property type="match status" value="1"/>
</dbReference>
<accession>A0ABW2IH56</accession>